<comment type="caution">
    <text evidence="3">The sequence shown here is derived from an EMBL/GenBank/DDBJ whole genome shotgun (WGS) entry which is preliminary data.</text>
</comment>
<dbReference type="Pfam" id="PF13409">
    <property type="entry name" value="GST_N_2"/>
    <property type="match status" value="1"/>
</dbReference>
<dbReference type="SUPFAM" id="SSF47616">
    <property type="entry name" value="GST C-terminal domain-like"/>
    <property type="match status" value="1"/>
</dbReference>
<dbReference type="InterPro" id="IPR004046">
    <property type="entry name" value="GST_C"/>
</dbReference>
<dbReference type="PANTHER" id="PTHR44051">
    <property type="entry name" value="GLUTATHIONE S-TRANSFERASE-RELATED"/>
    <property type="match status" value="1"/>
</dbReference>
<evidence type="ECO:0000313" key="3">
    <source>
        <dbReference type="EMBL" id="EDT41844.1"/>
    </source>
</evidence>
<dbReference type="GO" id="GO:0016740">
    <property type="term" value="F:transferase activity"/>
    <property type="evidence" value="ECO:0007669"/>
    <property type="project" value="UniProtKB-KW"/>
</dbReference>
<dbReference type="Proteomes" id="UP000004814">
    <property type="component" value="Unassembled WGS sequence"/>
</dbReference>
<evidence type="ECO:0000259" key="1">
    <source>
        <dbReference type="PROSITE" id="PS50404"/>
    </source>
</evidence>
<keyword evidence="3" id="KW-0808">Transferase</keyword>
<gene>
    <name evidence="3" type="ORF">BamMEX5DRAFT_2387</name>
</gene>
<dbReference type="InterPro" id="IPR036282">
    <property type="entry name" value="Glutathione-S-Trfase_C_sf"/>
</dbReference>
<dbReference type="InterPro" id="IPR036249">
    <property type="entry name" value="Thioredoxin-like_sf"/>
</dbReference>
<dbReference type="EMBL" id="ABLK01000060">
    <property type="protein sequence ID" value="EDT41844.1"/>
    <property type="molecule type" value="Genomic_DNA"/>
</dbReference>
<dbReference type="SFLD" id="SFLDS00019">
    <property type="entry name" value="Glutathione_Transferase_(cytos"/>
    <property type="match status" value="1"/>
</dbReference>
<reference evidence="3 4" key="1">
    <citation type="submission" date="2008-03" db="EMBL/GenBank/DDBJ databases">
        <title>Sequencing of the draft genome and assembly of Burkholderia ambifaria MEX-5.</title>
        <authorList>
            <consortium name="US DOE Joint Genome Institute (JGI-PGF)"/>
            <person name="Copeland A."/>
            <person name="Lucas S."/>
            <person name="Lapidus A."/>
            <person name="Glavina del Rio T."/>
            <person name="Dalin E."/>
            <person name="Tice H."/>
            <person name="Bruce D."/>
            <person name="Goodwin L."/>
            <person name="Pitluck S."/>
            <person name="Larimer F."/>
            <person name="Land M.L."/>
            <person name="Hauser L."/>
            <person name="Tiedje J."/>
            <person name="Richardson P."/>
        </authorList>
    </citation>
    <scope>NUCLEOTIDE SEQUENCE [LARGE SCALE GENOMIC DNA]</scope>
    <source>
        <strain evidence="3 4">MEX-5</strain>
    </source>
</reference>
<feature type="domain" description="GST C-terminal" evidence="2">
    <location>
        <begin position="196"/>
        <end position="309"/>
    </location>
</feature>
<organism evidence="3 4">
    <name type="scientific">Burkholderia ambifaria MEX-5</name>
    <dbReference type="NCBI Taxonomy" id="396597"/>
    <lineage>
        <taxon>Bacteria</taxon>
        <taxon>Pseudomonadati</taxon>
        <taxon>Pseudomonadota</taxon>
        <taxon>Betaproteobacteria</taxon>
        <taxon>Burkholderiales</taxon>
        <taxon>Burkholderiaceae</taxon>
        <taxon>Burkholderia</taxon>
        <taxon>Burkholderia cepacia complex</taxon>
    </lineage>
</organism>
<dbReference type="PROSITE" id="PS50405">
    <property type="entry name" value="GST_CTER"/>
    <property type="match status" value="1"/>
</dbReference>
<protein>
    <submittedName>
        <fullName evidence="3">Glutathione S-transferase domain</fullName>
    </submittedName>
</protein>
<dbReference type="PANTHER" id="PTHR44051:SF2">
    <property type="entry name" value="HYPOTHETICAL GLUTATHIONE S-TRANSFERASE LIKE PROTEIN"/>
    <property type="match status" value="1"/>
</dbReference>
<dbReference type="PROSITE" id="PS50404">
    <property type="entry name" value="GST_NTER"/>
    <property type="match status" value="1"/>
</dbReference>
<dbReference type="InterPro" id="IPR004045">
    <property type="entry name" value="Glutathione_S-Trfase_N"/>
</dbReference>
<dbReference type="InterPro" id="IPR010987">
    <property type="entry name" value="Glutathione-S-Trfase_C-like"/>
</dbReference>
<accession>B1T3M1</accession>
<dbReference type="SFLD" id="SFLDG00358">
    <property type="entry name" value="Main_(cytGST)"/>
    <property type="match status" value="1"/>
</dbReference>
<sequence length="309" mass="34047">MHLRLFERFWKQTVKRSKVDASSVVIASIDVTHAKAGPCSPLRSFGPTRSRAFRLRCNFLIQQRKLDYQAAALRPAQEAVNRAFVRDSLSTYTLEESDMTAISSTSLVLYGAATGNSVRAAIALEEAGIAYTARCVNLRHGEQRSEAFLSLNPAGKVPVLVSHREGNAALVISQSSAIMLYAARLGRPELFPETVSSASAIAMERFFYVVTDVVAPGHASWFAGQQGFEQMAELHRQRSANAFSLCEKFLTTTPFLAGDTLTLADIAAIAFAKFNEDQIDWEQLPALRAWFEQVVNRPAVQRGLNVFGQ</sequence>
<feature type="domain" description="GST N-terminal" evidence="1">
    <location>
        <begin position="104"/>
        <end position="190"/>
    </location>
</feature>
<name>B1T3M1_9BURK</name>
<dbReference type="InterPro" id="IPR040079">
    <property type="entry name" value="Glutathione_S-Trfase"/>
</dbReference>
<dbReference type="PATRIC" id="fig|396597.7.peg.5754"/>
<proteinExistence type="predicted"/>
<dbReference type="Pfam" id="PF00043">
    <property type="entry name" value="GST_C"/>
    <property type="match status" value="1"/>
</dbReference>
<dbReference type="SUPFAM" id="SSF52833">
    <property type="entry name" value="Thioredoxin-like"/>
    <property type="match status" value="1"/>
</dbReference>
<dbReference type="Gene3D" id="1.20.1050.10">
    <property type="match status" value="1"/>
</dbReference>
<dbReference type="Gene3D" id="3.40.30.10">
    <property type="entry name" value="Glutaredoxin"/>
    <property type="match status" value="1"/>
</dbReference>
<evidence type="ECO:0000259" key="2">
    <source>
        <dbReference type="PROSITE" id="PS50405"/>
    </source>
</evidence>
<evidence type="ECO:0000313" key="4">
    <source>
        <dbReference type="Proteomes" id="UP000004814"/>
    </source>
</evidence>
<dbReference type="AlphaFoldDB" id="B1T3M1"/>